<dbReference type="InParanoid" id="A0A2J6TFX5"/>
<evidence type="ECO:0000256" key="3">
    <source>
        <dbReference type="ARBA" id="ARBA00022833"/>
    </source>
</evidence>
<organism evidence="6 7">
    <name type="scientific">Hyaloscypha bicolor E</name>
    <dbReference type="NCBI Taxonomy" id="1095630"/>
    <lineage>
        <taxon>Eukaryota</taxon>
        <taxon>Fungi</taxon>
        <taxon>Dikarya</taxon>
        <taxon>Ascomycota</taxon>
        <taxon>Pezizomycotina</taxon>
        <taxon>Leotiomycetes</taxon>
        <taxon>Helotiales</taxon>
        <taxon>Hyaloscyphaceae</taxon>
        <taxon>Hyaloscypha</taxon>
        <taxon>Hyaloscypha bicolor</taxon>
    </lineage>
</organism>
<gene>
    <name evidence="6" type="ORF">K444DRAFT_662046</name>
</gene>
<dbReference type="GO" id="GO:0008270">
    <property type="term" value="F:zinc ion binding"/>
    <property type="evidence" value="ECO:0007669"/>
    <property type="project" value="UniProtKB-KW"/>
</dbReference>
<dbReference type="RefSeq" id="XP_024738752.1">
    <property type="nucleotide sequence ID" value="XM_024886648.1"/>
</dbReference>
<keyword evidence="3" id="KW-0862">Zinc</keyword>
<dbReference type="InterPro" id="IPR013087">
    <property type="entry name" value="Znf_C2H2_type"/>
</dbReference>
<dbReference type="GO" id="GO:0000978">
    <property type="term" value="F:RNA polymerase II cis-regulatory region sequence-specific DNA binding"/>
    <property type="evidence" value="ECO:0007669"/>
    <property type="project" value="TreeGrafter"/>
</dbReference>
<dbReference type="PANTHER" id="PTHR23235:SF120">
    <property type="entry name" value="KRUPPEL-LIKE FACTOR 15"/>
    <property type="match status" value="1"/>
</dbReference>
<dbReference type="Gene3D" id="3.30.160.60">
    <property type="entry name" value="Classic Zinc Finger"/>
    <property type="match status" value="2"/>
</dbReference>
<feature type="domain" description="C2H2-type" evidence="5">
    <location>
        <begin position="235"/>
        <end position="264"/>
    </location>
</feature>
<evidence type="ECO:0000256" key="1">
    <source>
        <dbReference type="ARBA" id="ARBA00022723"/>
    </source>
</evidence>
<dbReference type="SUPFAM" id="SSF57667">
    <property type="entry name" value="beta-beta-alpha zinc fingers"/>
    <property type="match status" value="1"/>
</dbReference>
<dbReference type="OrthoDB" id="5305647at2759"/>
<dbReference type="GO" id="GO:0000981">
    <property type="term" value="F:DNA-binding transcription factor activity, RNA polymerase II-specific"/>
    <property type="evidence" value="ECO:0007669"/>
    <property type="project" value="TreeGrafter"/>
</dbReference>
<evidence type="ECO:0000256" key="4">
    <source>
        <dbReference type="PROSITE-ProRule" id="PRU00042"/>
    </source>
</evidence>
<dbReference type="EMBL" id="KZ613785">
    <property type="protein sequence ID" value="PMD61848.1"/>
    <property type="molecule type" value="Genomic_DNA"/>
</dbReference>
<name>A0A2J6TFX5_9HELO</name>
<proteinExistence type="predicted"/>
<dbReference type="STRING" id="1095630.A0A2J6TFX5"/>
<evidence type="ECO:0000256" key="2">
    <source>
        <dbReference type="ARBA" id="ARBA00022771"/>
    </source>
</evidence>
<evidence type="ECO:0000313" key="6">
    <source>
        <dbReference type="EMBL" id="PMD61848.1"/>
    </source>
</evidence>
<dbReference type="GeneID" id="36594725"/>
<dbReference type="PANTHER" id="PTHR23235">
    <property type="entry name" value="KRUEPPEL-LIKE TRANSCRIPTION FACTOR"/>
    <property type="match status" value="1"/>
</dbReference>
<dbReference type="InterPro" id="IPR036236">
    <property type="entry name" value="Znf_C2H2_sf"/>
</dbReference>
<evidence type="ECO:0000259" key="5">
    <source>
        <dbReference type="PROSITE" id="PS50157"/>
    </source>
</evidence>
<dbReference type="PROSITE" id="PS50157">
    <property type="entry name" value="ZINC_FINGER_C2H2_2"/>
    <property type="match status" value="1"/>
</dbReference>
<dbReference type="PROSITE" id="PS00028">
    <property type="entry name" value="ZINC_FINGER_C2H2_1"/>
    <property type="match status" value="1"/>
</dbReference>
<keyword evidence="7" id="KW-1185">Reference proteome</keyword>
<reference evidence="6 7" key="1">
    <citation type="submission" date="2016-04" db="EMBL/GenBank/DDBJ databases">
        <title>A degradative enzymes factory behind the ericoid mycorrhizal symbiosis.</title>
        <authorList>
            <consortium name="DOE Joint Genome Institute"/>
            <person name="Martino E."/>
            <person name="Morin E."/>
            <person name="Grelet G."/>
            <person name="Kuo A."/>
            <person name="Kohler A."/>
            <person name="Daghino S."/>
            <person name="Barry K."/>
            <person name="Choi C."/>
            <person name="Cichocki N."/>
            <person name="Clum A."/>
            <person name="Copeland A."/>
            <person name="Hainaut M."/>
            <person name="Haridas S."/>
            <person name="Labutti K."/>
            <person name="Lindquist E."/>
            <person name="Lipzen A."/>
            <person name="Khouja H.-R."/>
            <person name="Murat C."/>
            <person name="Ohm R."/>
            <person name="Olson A."/>
            <person name="Spatafora J."/>
            <person name="Veneault-Fourrey C."/>
            <person name="Henrissat B."/>
            <person name="Grigoriev I."/>
            <person name="Martin F."/>
            <person name="Perotto S."/>
        </authorList>
    </citation>
    <scope>NUCLEOTIDE SEQUENCE [LARGE SCALE GENOMIC DNA]</scope>
    <source>
        <strain evidence="6 7">E</strain>
    </source>
</reference>
<evidence type="ECO:0000313" key="7">
    <source>
        <dbReference type="Proteomes" id="UP000235371"/>
    </source>
</evidence>
<keyword evidence="1" id="KW-0479">Metal-binding</keyword>
<dbReference type="SMART" id="SM00355">
    <property type="entry name" value="ZnF_C2H2"/>
    <property type="match status" value="2"/>
</dbReference>
<protein>
    <recommendedName>
        <fullName evidence="5">C2H2-type domain-containing protein</fullName>
    </recommendedName>
</protein>
<sequence>MSFYPLFYPTQMGQDNDISSFNVLCEESGEMSHKECPDEQIYSSLTVNITGNNGETSISHPTSPYDETPVAETFGSQSSSNCMGYFNPSQSGEGASNETGNSSHHIGEHNMGDYENVHNYAMTSTSLDSTAPTPSTFTQTTHDEASATDKTGFWLPQPMIQAPSWEFWQQEPHPTHSPPLAVTPNTAARSMTSIATQTSEDPMIGNTPHQVYMPPTRTASRISRPNVNRRASANFACHIDGCTRSYTRKFELARHLKNHSGIKEHHCRFPTCIWAAPNGFARKDHLKQHLRQVHKTLA</sequence>
<accession>A0A2J6TFX5</accession>
<keyword evidence="2 4" id="KW-0863">Zinc-finger</keyword>
<dbReference type="AlphaFoldDB" id="A0A2J6TFX5"/>
<dbReference type="Proteomes" id="UP000235371">
    <property type="component" value="Unassembled WGS sequence"/>
</dbReference>